<comment type="similarity">
    <text evidence="1">Belongs to the UPF0213 family.</text>
</comment>
<comment type="caution">
    <text evidence="3">The sequence shown here is derived from an EMBL/GenBank/DDBJ whole genome shotgun (WGS) entry which is preliminary data.</text>
</comment>
<evidence type="ECO:0000313" key="4">
    <source>
        <dbReference type="Proteomes" id="UP000179448"/>
    </source>
</evidence>
<reference evidence="3 4" key="1">
    <citation type="journal article" date="2016" name="Nat. Commun.">
        <title>Thousands of microbial genomes shed light on interconnected biogeochemical processes in an aquifer system.</title>
        <authorList>
            <person name="Anantharaman K."/>
            <person name="Brown C.T."/>
            <person name="Hug L.A."/>
            <person name="Sharon I."/>
            <person name="Castelle C.J."/>
            <person name="Probst A.J."/>
            <person name="Thomas B.C."/>
            <person name="Singh A."/>
            <person name="Wilkins M.J."/>
            <person name="Karaoz U."/>
            <person name="Brodie E.L."/>
            <person name="Williams K.H."/>
            <person name="Hubbard S.S."/>
            <person name="Banfield J.F."/>
        </authorList>
    </citation>
    <scope>NUCLEOTIDE SEQUENCE [LARGE SCALE GENOMIC DNA]</scope>
</reference>
<dbReference type="InterPro" id="IPR035901">
    <property type="entry name" value="GIY-YIG_endonuc_sf"/>
</dbReference>
<dbReference type="InterPro" id="IPR050190">
    <property type="entry name" value="UPF0213_domain"/>
</dbReference>
<organism evidence="3 4">
    <name type="scientific">Candidatus Nomurabacteria bacterium RIFCSPLOWO2_01_FULL_36_10b</name>
    <dbReference type="NCBI Taxonomy" id="1801766"/>
    <lineage>
        <taxon>Bacteria</taxon>
        <taxon>Candidatus Nomuraibacteriota</taxon>
    </lineage>
</organism>
<dbReference type="PANTHER" id="PTHR34477:SF1">
    <property type="entry name" value="UPF0213 PROTEIN YHBQ"/>
    <property type="match status" value="1"/>
</dbReference>
<dbReference type="PANTHER" id="PTHR34477">
    <property type="entry name" value="UPF0213 PROTEIN YHBQ"/>
    <property type="match status" value="1"/>
</dbReference>
<protein>
    <recommendedName>
        <fullName evidence="2">GIY-YIG domain-containing protein</fullName>
    </recommendedName>
</protein>
<dbReference type="Proteomes" id="UP000179448">
    <property type="component" value="Unassembled WGS sequence"/>
</dbReference>
<dbReference type="EMBL" id="MFUQ01000021">
    <property type="protein sequence ID" value="OGI83239.1"/>
    <property type="molecule type" value="Genomic_DNA"/>
</dbReference>
<dbReference type="InterPro" id="IPR000305">
    <property type="entry name" value="GIY-YIG_endonuc"/>
</dbReference>
<dbReference type="AlphaFoldDB" id="A0A1F6WMY3"/>
<sequence>MIYVYMIKNEHKNLYIGIANNPIKRLANHNARHGAQYTKTGTFYIVFLEQYSTLAQARKREIQIKKWRRDKKEKLIQLYREGKETRMLVIKRSC</sequence>
<feature type="domain" description="GIY-YIG" evidence="2">
    <location>
        <begin position="1"/>
        <end position="74"/>
    </location>
</feature>
<dbReference type="SUPFAM" id="SSF82771">
    <property type="entry name" value="GIY-YIG endonuclease"/>
    <property type="match status" value="1"/>
</dbReference>
<evidence type="ECO:0000259" key="2">
    <source>
        <dbReference type="PROSITE" id="PS50164"/>
    </source>
</evidence>
<accession>A0A1F6WMY3</accession>
<evidence type="ECO:0000313" key="3">
    <source>
        <dbReference type="EMBL" id="OGI83239.1"/>
    </source>
</evidence>
<gene>
    <name evidence="3" type="ORF">A2997_00140</name>
</gene>
<dbReference type="PROSITE" id="PS50164">
    <property type="entry name" value="GIY_YIG"/>
    <property type="match status" value="1"/>
</dbReference>
<evidence type="ECO:0000256" key="1">
    <source>
        <dbReference type="ARBA" id="ARBA00007435"/>
    </source>
</evidence>
<dbReference type="SMART" id="SM00465">
    <property type="entry name" value="GIYc"/>
    <property type="match status" value="1"/>
</dbReference>
<name>A0A1F6WMY3_9BACT</name>
<proteinExistence type="inferred from homology"/>
<dbReference type="Gene3D" id="3.40.1440.10">
    <property type="entry name" value="GIY-YIG endonuclease"/>
    <property type="match status" value="1"/>
</dbReference>
<dbReference type="Pfam" id="PF01541">
    <property type="entry name" value="GIY-YIG"/>
    <property type="match status" value="1"/>
</dbReference>
<dbReference type="STRING" id="1801766.A2997_00140"/>